<protein>
    <submittedName>
        <fullName evidence="2">Ni2+-binding GTPase involved in regulation of expression and maturation of urease and hydrogenase</fullName>
    </submittedName>
</protein>
<dbReference type="InterPro" id="IPR003495">
    <property type="entry name" value="CobW/HypB/UreG_nucleotide-bd"/>
</dbReference>
<dbReference type="Gene3D" id="3.40.50.300">
    <property type="entry name" value="P-loop containing nucleotide triphosphate hydrolases"/>
    <property type="match status" value="1"/>
</dbReference>
<gene>
    <name evidence="2" type="ORF">SAMEA4364220_00120</name>
</gene>
<sequence>MKLITFAGPPSVGKTSVILRLIEVLRRDDKKAGVIKFDCLTTFDRQIYEQDDIPVQIGLSGKFCPDHFYISNIEEGVSWGKSQGFDYLITESAGLCNRCSPYIEGILAVCVIDCLSGIRTPRKIGPMVKFADVIVVTKGDIISQAEREVFLYNVYQANPKAQIIFVNGITGQGTFMLKKCIAKIEDIDNLTGKKLRFTSPAAVCSYCTDEMRIGEKYQLGMTKKMEFR</sequence>
<dbReference type="GO" id="GO:0051604">
    <property type="term" value="P:protein maturation"/>
    <property type="evidence" value="ECO:0007669"/>
    <property type="project" value="InterPro"/>
</dbReference>
<proteinExistence type="predicted"/>
<dbReference type="InterPro" id="IPR027417">
    <property type="entry name" value="P-loop_NTPase"/>
</dbReference>
<dbReference type="PIRSF" id="PIRSF005624">
    <property type="entry name" value="Ni-bind_GTPase"/>
    <property type="match status" value="1"/>
</dbReference>
<dbReference type="GO" id="GO:0016151">
    <property type="term" value="F:nickel cation binding"/>
    <property type="evidence" value="ECO:0007669"/>
    <property type="project" value="InterPro"/>
</dbReference>
<evidence type="ECO:0000313" key="3">
    <source>
        <dbReference type="Proteomes" id="UP000215383"/>
    </source>
</evidence>
<accession>A0A239T8Q7</accession>
<feature type="domain" description="CobW/HypB/UreG nucleotide-binding" evidence="1">
    <location>
        <begin position="5"/>
        <end position="164"/>
    </location>
</feature>
<dbReference type="GO" id="GO:0003924">
    <property type="term" value="F:GTPase activity"/>
    <property type="evidence" value="ECO:0007669"/>
    <property type="project" value="InterPro"/>
</dbReference>
<dbReference type="GO" id="GO:0008270">
    <property type="term" value="F:zinc ion binding"/>
    <property type="evidence" value="ECO:0007669"/>
    <property type="project" value="TreeGrafter"/>
</dbReference>
<dbReference type="SUPFAM" id="SSF52540">
    <property type="entry name" value="P-loop containing nucleoside triphosphate hydrolases"/>
    <property type="match status" value="1"/>
</dbReference>
<dbReference type="RefSeq" id="WP_027889944.1">
    <property type="nucleotide sequence ID" value="NZ_JACJLZ010000007.1"/>
</dbReference>
<dbReference type="PANTHER" id="PTHR30134">
    <property type="entry name" value="HYDROGENASE PROTEIN ASSEMBLY PROTEIN, NICKEL CHAPERONE"/>
    <property type="match status" value="1"/>
</dbReference>
<dbReference type="PANTHER" id="PTHR30134:SF1">
    <property type="entry name" value="COBW_HYPB_UREG NUCLEOTIDE-BINDING DOMAIN-CONTAINING PROTEIN"/>
    <property type="match status" value="1"/>
</dbReference>
<dbReference type="Pfam" id="PF02492">
    <property type="entry name" value="cobW"/>
    <property type="match status" value="1"/>
</dbReference>
<dbReference type="Proteomes" id="UP000215383">
    <property type="component" value="Chromosome 1"/>
</dbReference>
<evidence type="ECO:0000313" key="2">
    <source>
        <dbReference type="EMBL" id="SNU93966.1"/>
    </source>
</evidence>
<organism evidence="2 3">
    <name type="scientific">Megamonas hypermegale</name>
    <dbReference type="NCBI Taxonomy" id="158847"/>
    <lineage>
        <taxon>Bacteria</taxon>
        <taxon>Bacillati</taxon>
        <taxon>Bacillota</taxon>
        <taxon>Negativicutes</taxon>
        <taxon>Selenomonadales</taxon>
        <taxon>Selenomonadaceae</taxon>
        <taxon>Megamonas</taxon>
    </lineage>
</organism>
<dbReference type="GeneID" id="78506166"/>
<name>A0A239T8Q7_9FIRM</name>
<dbReference type="eggNOG" id="COG0378">
    <property type="taxonomic scope" value="Bacteria"/>
</dbReference>
<dbReference type="InterPro" id="IPR004392">
    <property type="entry name" value="Hyd_mat_HypB"/>
</dbReference>
<keyword evidence="3" id="KW-1185">Reference proteome</keyword>
<dbReference type="EMBL" id="LT906446">
    <property type="protein sequence ID" value="SNU93966.1"/>
    <property type="molecule type" value="Genomic_DNA"/>
</dbReference>
<evidence type="ECO:0000259" key="1">
    <source>
        <dbReference type="Pfam" id="PF02492"/>
    </source>
</evidence>
<reference evidence="2 3" key="1">
    <citation type="submission" date="2017-06" db="EMBL/GenBank/DDBJ databases">
        <authorList>
            <consortium name="Pathogen Informatics"/>
        </authorList>
    </citation>
    <scope>NUCLEOTIDE SEQUENCE [LARGE SCALE GENOMIC DNA]</scope>
    <source>
        <strain evidence="2 3">NCTC10570</strain>
    </source>
</reference>
<dbReference type="AlphaFoldDB" id="A0A239T8Q7"/>